<keyword evidence="10" id="KW-0238">DNA-binding</keyword>
<evidence type="ECO:0000259" key="8">
    <source>
        <dbReference type="Pfam" id="PF01850"/>
    </source>
</evidence>
<dbReference type="InterPro" id="IPR029060">
    <property type="entry name" value="PIN-like_dom_sf"/>
</dbReference>
<keyword evidence="5" id="KW-0378">Hydrolase</keyword>
<proteinExistence type="inferred from homology"/>
<dbReference type="PANTHER" id="PTHR33653">
    <property type="entry name" value="RIBONUCLEASE VAPC2"/>
    <property type="match status" value="1"/>
</dbReference>
<organism evidence="10 12">
    <name type="scientific">Pseudomonas fluorescens</name>
    <dbReference type="NCBI Taxonomy" id="294"/>
    <lineage>
        <taxon>Bacteria</taxon>
        <taxon>Pseudomonadati</taxon>
        <taxon>Pseudomonadota</taxon>
        <taxon>Gammaproteobacteria</taxon>
        <taxon>Pseudomonadales</taxon>
        <taxon>Pseudomonadaceae</taxon>
        <taxon>Pseudomonas</taxon>
    </lineage>
</organism>
<gene>
    <name evidence="10" type="ORF">BK671_19715</name>
    <name evidence="9" type="ORF">CP335_05005</name>
</gene>
<feature type="domain" description="PIN" evidence="8">
    <location>
        <begin position="2"/>
        <end position="121"/>
    </location>
</feature>
<evidence type="ECO:0000256" key="2">
    <source>
        <dbReference type="ARBA" id="ARBA00022649"/>
    </source>
</evidence>
<keyword evidence="4" id="KW-0479">Metal-binding</keyword>
<dbReference type="Proteomes" id="UP000218643">
    <property type="component" value="Unassembled WGS sequence"/>
</dbReference>
<evidence type="ECO:0000313" key="12">
    <source>
        <dbReference type="Proteomes" id="UP000285757"/>
    </source>
</evidence>
<evidence type="ECO:0000256" key="6">
    <source>
        <dbReference type="ARBA" id="ARBA00022842"/>
    </source>
</evidence>
<dbReference type="SUPFAM" id="SSF88723">
    <property type="entry name" value="PIN domain-like"/>
    <property type="match status" value="1"/>
</dbReference>
<dbReference type="EMBL" id="NXHE01000004">
    <property type="protein sequence ID" value="PCM50792.1"/>
    <property type="molecule type" value="Genomic_DNA"/>
</dbReference>
<keyword evidence="2" id="KW-1277">Toxin-antitoxin system</keyword>
<keyword evidence="6" id="KW-0460">Magnesium</keyword>
<dbReference type="GO" id="GO:0046872">
    <property type="term" value="F:metal ion binding"/>
    <property type="evidence" value="ECO:0007669"/>
    <property type="project" value="UniProtKB-KW"/>
</dbReference>
<dbReference type="InterPro" id="IPR050556">
    <property type="entry name" value="Type_II_TA_system_RNase"/>
</dbReference>
<dbReference type="GO" id="GO:0004518">
    <property type="term" value="F:nuclease activity"/>
    <property type="evidence" value="ECO:0007669"/>
    <property type="project" value="UniProtKB-KW"/>
</dbReference>
<comment type="similarity">
    <text evidence="7">Belongs to the PINc/VapC protein family.</text>
</comment>
<keyword evidence="3" id="KW-0540">Nuclease</keyword>
<dbReference type="RefSeq" id="WP_027610984.1">
    <property type="nucleotide sequence ID" value="NZ_MOBU01000015.1"/>
</dbReference>
<protein>
    <submittedName>
        <fullName evidence="10">DNA-binding protein</fullName>
    </submittedName>
    <submittedName>
        <fullName evidence="9">PIN domain-containing protein</fullName>
    </submittedName>
</protein>
<dbReference type="GO" id="GO:0016787">
    <property type="term" value="F:hydrolase activity"/>
    <property type="evidence" value="ECO:0007669"/>
    <property type="project" value="UniProtKB-KW"/>
</dbReference>
<dbReference type="Pfam" id="PF01850">
    <property type="entry name" value="PIN"/>
    <property type="match status" value="1"/>
</dbReference>
<reference evidence="10 12" key="1">
    <citation type="submission" date="2016-10" db="EMBL/GenBank/DDBJ databases">
        <title>Comparative genome analysis of multiple Pseudomonas spp. focuses on biocontrol and plant growth promoting traits.</title>
        <authorList>
            <person name="Tao X.-Y."/>
            <person name="Taylor C.G."/>
        </authorList>
    </citation>
    <scope>NUCLEOTIDE SEQUENCE [LARGE SCALE GENOMIC DNA]</scope>
    <source>
        <strain evidence="10 12">24D3</strain>
    </source>
</reference>
<comment type="caution">
    <text evidence="10">The sequence shown here is derived from an EMBL/GenBank/DDBJ whole genome shotgun (WGS) entry which is preliminary data.</text>
</comment>
<dbReference type="PANTHER" id="PTHR33653:SF1">
    <property type="entry name" value="RIBONUCLEASE VAPC2"/>
    <property type="match status" value="1"/>
</dbReference>
<sequence length="133" mass="14839">MVLVDTNVLIDVLEDDPVWADWSIQQLRAQSLIHELAINPIVYAELSQTFSTFEALDGVVSQLGLVMQDIPRPALFLAGKAFVKYRKVGGGKHNVLADFFIGAHAAVKKLPLLTRDSKRYRNYFPSVELITPS</sequence>
<accession>A0A423LAJ2</accession>
<reference evidence="9 11" key="2">
    <citation type="submission" date="2017-09" db="EMBL/GenBank/DDBJ databases">
        <authorList>
            <person name="Haney C."/>
            <person name="Melnyk R."/>
        </authorList>
    </citation>
    <scope>NUCLEOTIDE SEQUENCE [LARGE SCALE GENOMIC DNA]</scope>
    <source>
        <strain evidence="9 11">CH229</strain>
    </source>
</reference>
<dbReference type="EMBL" id="MOBU01000015">
    <property type="protein sequence ID" value="RON65319.1"/>
    <property type="molecule type" value="Genomic_DNA"/>
</dbReference>
<dbReference type="AlphaFoldDB" id="A0A423LAJ2"/>
<evidence type="ECO:0000256" key="1">
    <source>
        <dbReference type="ARBA" id="ARBA00001946"/>
    </source>
</evidence>
<evidence type="ECO:0000256" key="5">
    <source>
        <dbReference type="ARBA" id="ARBA00022801"/>
    </source>
</evidence>
<evidence type="ECO:0000256" key="4">
    <source>
        <dbReference type="ARBA" id="ARBA00022723"/>
    </source>
</evidence>
<name>A0A423LAJ2_PSEFL</name>
<evidence type="ECO:0000256" key="3">
    <source>
        <dbReference type="ARBA" id="ARBA00022722"/>
    </source>
</evidence>
<dbReference type="GO" id="GO:0003677">
    <property type="term" value="F:DNA binding"/>
    <property type="evidence" value="ECO:0007669"/>
    <property type="project" value="UniProtKB-KW"/>
</dbReference>
<reference evidence="9 11" key="3">
    <citation type="submission" date="2017-10" db="EMBL/GenBank/DDBJ databases">
        <title>Rhizosphere-associated Pseudomonas modulate jasmonic acid/salicylic acid antagonism to induce systemic resistance to herbivores at the cost of susceptibility to pathogens.</title>
        <authorList>
            <person name="Haney C.H."/>
            <person name="Wiesmann C.L."/>
            <person name="Shapiro L.R."/>
            <person name="O'Sullivan L.R."/>
            <person name="Khorasani S."/>
            <person name="Melnyk R.A."/>
            <person name="Xiao L."/>
            <person name="Bush J."/>
            <person name="Carrillo J."/>
            <person name="Pierce N.E."/>
            <person name="Ausubel F.M."/>
        </authorList>
    </citation>
    <scope>NUCLEOTIDE SEQUENCE [LARGE SCALE GENOMIC DNA]</scope>
    <source>
        <strain evidence="9 11">CH229</strain>
    </source>
</reference>
<dbReference type="Proteomes" id="UP000285757">
    <property type="component" value="Unassembled WGS sequence"/>
</dbReference>
<evidence type="ECO:0000313" key="11">
    <source>
        <dbReference type="Proteomes" id="UP000218643"/>
    </source>
</evidence>
<evidence type="ECO:0000256" key="7">
    <source>
        <dbReference type="ARBA" id="ARBA00038093"/>
    </source>
</evidence>
<dbReference type="Gene3D" id="3.40.50.1010">
    <property type="entry name" value="5'-nuclease"/>
    <property type="match status" value="1"/>
</dbReference>
<evidence type="ECO:0000313" key="10">
    <source>
        <dbReference type="EMBL" id="RON65319.1"/>
    </source>
</evidence>
<comment type="cofactor">
    <cofactor evidence="1">
        <name>Mg(2+)</name>
        <dbReference type="ChEBI" id="CHEBI:18420"/>
    </cofactor>
</comment>
<dbReference type="InterPro" id="IPR002716">
    <property type="entry name" value="PIN_dom"/>
</dbReference>
<evidence type="ECO:0000313" key="9">
    <source>
        <dbReference type="EMBL" id="PCM50792.1"/>
    </source>
</evidence>